<accession>A0A0D2NLE9</accession>
<dbReference type="InterPro" id="IPR032675">
    <property type="entry name" value="LRR_dom_sf"/>
</dbReference>
<dbReference type="PROSITE" id="PS50005">
    <property type="entry name" value="TPR"/>
    <property type="match status" value="1"/>
</dbReference>
<dbReference type="Gene3D" id="3.80.10.10">
    <property type="entry name" value="Ribonuclease Inhibitor"/>
    <property type="match status" value="1"/>
</dbReference>
<dbReference type="SUPFAM" id="SSF52047">
    <property type="entry name" value="RNI-like"/>
    <property type="match status" value="1"/>
</dbReference>
<name>A0A0D2NLE9_HYPSF</name>
<protein>
    <submittedName>
        <fullName evidence="5">Uncharacterized protein</fullName>
    </submittedName>
</protein>
<keyword evidence="6" id="KW-1185">Reference proteome</keyword>
<dbReference type="InterPro" id="IPR036047">
    <property type="entry name" value="F-box-like_dom_sf"/>
</dbReference>
<evidence type="ECO:0000313" key="6">
    <source>
        <dbReference type="Proteomes" id="UP000054270"/>
    </source>
</evidence>
<dbReference type="InterPro" id="IPR011990">
    <property type="entry name" value="TPR-like_helical_dom_sf"/>
</dbReference>
<dbReference type="PANTHER" id="PTHR22904:SF523">
    <property type="entry name" value="STRESS-INDUCED-PHOSPHOPROTEIN 1"/>
    <property type="match status" value="1"/>
</dbReference>
<dbReference type="STRING" id="945553.A0A0D2NLE9"/>
<dbReference type="PANTHER" id="PTHR22904">
    <property type="entry name" value="TPR REPEAT CONTAINING PROTEIN"/>
    <property type="match status" value="1"/>
</dbReference>
<dbReference type="SMART" id="SM00028">
    <property type="entry name" value="TPR"/>
    <property type="match status" value="3"/>
</dbReference>
<dbReference type="OMA" id="FSCVYMT"/>
<dbReference type="Gene3D" id="1.25.40.10">
    <property type="entry name" value="Tetratricopeptide repeat domain"/>
    <property type="match status" value="1"/>
</dbReference>
<feature type="compositionally biased region" description="Low complexity" evidence="4">
    <location>
        <begin position="441"/>
        <end position="456"/>
    </location>
</feature>
<dbReference type="AlphaFoldDB" id="A0A0D2NLE9"/>
<evidence type="ECO:0000256" key="4">
    <source>
        <dbReference type="SAM" id="MobiDB-lite"/>
    </source>
</evidence>
<dbReference type="EMBL" id="KN817603">
    <property type="protein sequence ID" value="KJA17476.1"/>
    <property type="molecule type" value="Genomic_DNA"/>
</dbReference>
<evidence type="ECO:0000256" key="2">
    <source>
        <dbReference type="ARBA" id="ARBA00022803"/>
    </source>
</evidence>
<evidence type="ECO:0000256" key="1">
    <source>
        <dbReference type="ARBA" id="ARBA00022737"/>
    </source>
</evidence>
<dbReference type="InterPro" id="IPR019734">
    <property type="entry name" value="TPR_rpt"/>
</dbReference>
<proteinExistence type="predicted"/>
<dbReference type="SUPFAM" id="SSF48452">
    <property type="entry name" value="TPR-like"/>
    <property type="match status" value="1"/>
</dbReference>
<gene>
    <name evidence="5" type="ORF">HYPSUDRAFT_206191</name>
</gene>
<evidence type="ECO:0000313" key="5">
    <source>
        <dbReference type="EMBL" id="KJA17476.1"/>
    </source>
</evidence>
<dbReference type="SUPFAM" id="SSF81383">
    <property type="entry name" value="F-box domain"/>
    <property type="match status" value="1"/>
</dbReference>
<evidence type="ECO:0000256" key="3">
    <source>
        <dbReference type="PROSITE-ProRule" id="PRU00339"/>
    </source>
</evidence>
<sequence>MSKRLFQQGLKFYQAGDLQQALEYFNESIENDNSPNYMILDTRAATYSRLGQTKEALKDAKKTIEVAPERWQGYGRAAQLFLDVKKVDAAITMVQLALSKLTEKDTERRASLLALEAKALKAQADIEHQRRRFNDHMANLPIELFGIIASMVVENNHKAVISISQVSKYWRHVVHNSPYLWDVLVLNSRRPKQKAKLWLERSNGKLYELTILSGAIENWPDGWLKGLRWEELHIFKFYSSDFEGCLASIRDSGSVLSRLKQLDVAHSTSWETILPPNTSSLRDLALRHTTLSPSAFLDVAPHINNLKALTLEEVRFSSENTFSELLEVTSSIEVLLLYDIKARLSNDLALLHLTHLDIRGMSALSLPLSNLPELRILRLEGGFIADQFLGVIEKTSPYLTELALRSCVVSPSLVIAVLAKSRELQTIEICNSEASQVAEFLAASEPSPSPESKNSSTLPTVPSVQCPNLTHINFSQCDDLQTGPIVRMIKARLPPTTAMDSLETTTAQPLLTPTRKITTLIIDECPNVDSAWLPWIRQNVRSVSCVYIKKRTKTNLLNRRRGG</sequence>
<dbReference type="GO" id="GO:0051879">
    <property type="term" value="F:Hsp90 protein binding"/>
    <property type="evidence" value="ECO:0007669"/>
    <property type="project" value="TreeGrafter"/>
</dbReference>
<dbReference type="OrthoDB" id="2423701at2759"/>
<feature type="repeat" description="TPR" evidence="3">
    <location>
        <begin position="2"/>
        <end position="35"/>
    </location>
</feature>
<dbReference type="Proteomes" id="UP000054270">
    <property type="component" value="Unassembled WGS sequence"/>
</dbReference>
<keyword evidence="1" id="KW-0677">Repeat</keyword>
<reference evidence="6" key="1">
    <citation type="submission" date="2014-04" db="EMBL/GenBank/DDBJ databases">
        <title>Evolutionary Origins and Diversification of the Mycorrhizal Mutualists.</title>
        <authorList>
            <consortium name="DOE Joint Genome Institute"/>
            <consortium name="Mycorrhizal Genomics Consortium"/>
            <person name="Kohler A."/>
            <person name="Kuo A."/>
            <person name="Nagy L.G."/>
            <person name="Floudas D."/>
            <person name="Copeland A."/>
            <person name="Barry K.W."/>
            <person name="Cichocki N."/>
            <person name="Veneault-Fourrey C."/>
            <person name="LaButti K."/>
            <person name="Lindquist E.A."/>
            <person name="Lipzen A."/>
            <person name="Lundell T."/>
            <person name="Morin E."/>
            <person name="Murat C."/>
            <person name="Riley R."/>
            <person name="Ohm R."/>
            <person name="Sun H."/>
            <person name="Tunlid A."/>
            <person name="Henrissat B."/>
            <person name="Grigoriev I.V."/>
            <person name="Hibbett D.S."/>
            <person name="Martin F."/>
        </authorList>
    </citation>
    <scope>NUCLEOTIDE SEQUENCE [LARGE SCALE GENOMIC DNA]</scope>
    <source>
        <strain evidence="6">FD-334 SS-4</strain>
    </source>
</reference>
<keyword evidence="2 3" id="KW-0802">TPR repeat</keyword>
<feature type="region of interest" description="Disordered" evidence="4">
    <location>
        <begin position="441"/>
        <end position="460"/>
    </location>
</feature>
<organism evidence="5 6">
    <name type="scientific">Hypholoma sublateritium (strain FD-334 SS-4)</name>
    <dbReference type="NCBI Taxonomy" id="945553"/>
    <lineage>
        <taxon>Eukaryota</taxon>
        <taxon>Fungi</taxon>
        <taxon>Dikarya</taxon>
        <taxon>Basidiomycota</taxon>
        <taxon>Agaricomycotina</taxon>
        <taxon>Agaricomycetes</taxon>
        <taxon>Agaricomycetidae</taxon>
        <taxon>Agaricales</taxon>
        <taxon>Agaricineae</taxon>
        <taxon>Strophariaceae</taxon>
        <taxon>Hypholoma</taxon>
    </lineage>
</organism>